<keyword evidence="2" id="KW-1185">Reference proteome</keyword>
<dbReference type="Gene3D" id="3.40.630.30">
    <property type="match status" value="1"/>
</dbReference>
<comment type="caution">
    <text evidence="1">The sequence shown here is derived from an EMBL/GenBank/DDBJ whole genome shotgun (WGS) entry which is preliminary data.</text>
</comment>
<feature type="non-terminal residue" evidence="1">
    <location>
        <position position="1"/>
    </location>
</feature>
<sequence length="141" mass="16023">AMITHLAIKYRSIAHDFRFEQLRAHHMAQLMDLSKGFLADEPLAKATGCTLENTRAGMEYIFAYSIAANSVTGHSSMMCYENKTNTPVGILLIYPSYRETKFAPFSVPEPTLSKQEKTIFSVLDETWSKMWDIYPNENVCS</sequence>
<dbReference type="EMBL" id="BTRK01000006">
    <property type="protein sequence ID" value="GMR60919.1"/>
    <property type="molecule type" value="Genomic_DNA"/>
</dbReference>
<dbReference type="GO" id="GO:0008080">
    <property type="term" value="F:N-acetyltransferase activity"/>
    <property type="evidence" value="ECO:0007669"/>
    <property type="project" value="TreeGrafter"/>
</dbReference>
<reference evidence="2" key="1">
    <citation type="submission" date="2022-10" db="EMBL/GenBank/DDBJ databases">
        <title>Genome assembly of Pristionchus species.</title>
        <authorList>
            <person name="Yoshida K."/>
            <person name="Sommer R.J."/>
        </authorList>
    </citation>
    <scope>NUCLEOTIDE SEQUENCE [LARGE SCALE GENOMIC DNA]</scope>
    <source>
        <strain evidence="2">RS5460</strain>
    </source>
</reference>
<dbReference type="PANTHER" id="PTHR20905">
    <property type="entry name" value="N-ACETYLTRANSFERASE-RELATED"/>
    <property type="match status" value="1"/>
</dbReference>
<evidence type="ECO:0000313" key="2">
    <source>
        <dbReference type="Proteomes" id="UP001328107"/>
    </source>
</evidence>
<evidence type="ECO:0000313" key="1">
    <source>
        <dbReference type="EMBL" id="GMR60919.1"/>
    </source>
</evidence>
<proteinExistence type="predicted"/>
<gene>
    <name evidence="1" type="ORF">PMAYCL1PPCAC_31114</name>
</gene>
<accession>A0AAN5DD55</accession>
<name>A0AAN5DD55_9BILA</name>
<organism evidence="1 2">
    <name type="scientific">Pristionchus mayeri</name>
    <dbReference type="NCBI Taxonomy" id="1317129"/>
    <lineage>
        <taxon>Eukaryota</taxon>
        <taxon>Metazoa</taxon>
        <taxon>Ecdysozoa</taxon>
        <taxon>Nematoda</taxon>
        <taxon>Chromadorea</taxon>
        <taxon>Rhabditida</taxon>
        <taxon>Rhabditina</taxon>
        <taxon>Diplogasteromorpha</taxon>
        <taxon>Diplogasteroidea</taxon>
        <taxon>Neodiplogasteridae</taxon>
        <taxon>Pristionchus</taxon>
    </lineage>
</organism>
<dbReference type="Proteomes" id="UP001328107">
    <property type="component" value="Unassembled WGS sequence"/>
</dbReference>
<dbReference type="AlphaFoldDB" id="A0AAN5DD55"/>
<protein>
    <submittedName>
        <fullName evidence="1">Uncharacterized protein</fullName>
    </submittedName>
</protein>
<dbReference type="PANTHER" id="PTHR20905:SF30">
    <property type="entry name" value="N-ACETYLTRANSFERASE DOMAIN-CONTAINING PROTEIN"/>
    <property type="match status" value="1"/>
</dbReference>